<dbReference type="InterPro" id="IPR010998">
    <property type="entry name" value="Integrase_recombinase_N"/>
</dbReference>
<dbReference type="InterPro" id="IPR002104">
    <property type="entry name" value="Integrase_catalytic"/>
</dbReference>
<evidence type="ECO:0000259" key="6">
    <source>
        <dbReference type="PROSITE" id="PS51898"/>
    </source>
</evidence>
<evidence type="ECO:0000313" key="7">
    <source>
        <dbReference type="EMBL" id="OLS63008.1"/>
    </source>
</evidence>
<dbReference type="CDD" id="cd00796">
    <property type="entry name" value="INT_Rci_Hp1_C"/>
    <property type="match status" value="1"/>
</dbReference>
<feature type="domain" description="Tyr recombinase" evidence="6">
    <location>
        <begin position="168"/>
        <end position="344"/>
    </location>
</feature>
<accession>A0A1Q9R6M7</accession>
<dbReference type="Gene3D" id="1.10.150.130">
    <property type="match status" value="1"/>
</dbReference>
<dbReference type="SUPFAM" id="SSF56349">
    <property type="entry name" value="DNA breaking-rejoining enzymes"/>
    <property type="match status" value="1"/>
</dbReference>
<name>A0A1Q9R6M7_PSEPU</name>
<evidence type="ECO:0000256" key="5">
    <source>
        <dbReference type="SAM" id="MobiDB-lite"/>
    </source>
</evidence>
<evidence type="ECO:0000313" key="8">
    <source>
        <dbReference type="Proteomes" id="UP000186736"/>
    </source>
</evidence>
<dbReference type="PROSITE" id="PS51898">
    <property type="entry name" value="TYR_RECOMBINASE"/>
    <property type="match status" value="1"/>
</dbReference>
<evidence type="ECO:0000256" key="4">
    <source>
        <dbReference type="ARBA" id="ARBA00023172"/>
    </source>
</evidence>
<dbReference type="InterPro" id="IPR013762">
    <property type="entry name" value="Integrase-like_cat_sf"/>
</dbReference>
<dbReference type="PANTHER" id="PTHR30349:SF64">
    <property type="entry name" value="PROPHAGE INTEGRASE INTD-RELATED"/>
    <property type="match status" value="1"/>
</dbReference>
<sequence length="363" mass="41434">MATFTRLPSGKTRAQVRIGGFYRAQTFDLEKTAKKWAKEIEQQLKLSGTGEYIDPPKDANLEDLIVRYEEDVGGVKPFGKNKAAVLKSFKRKIGHVKLRSLSEAIVRDFVDRRVKDGAGGVTISIDLAYLRTVLSWARYVRKLNVNPDITVDVKRSLKQRGLKVRSAERTRVASPGEIERLAEHYRKMQRAEINMIAVMEFAALTSLRQEEICELEIDDIDLDRRTMLVRDRKHPTDKKGNHSVVPILDDFVEPILKAAGGRKRGKLFPYNHRSVSASFTRACQALGIEDLRFHDLRHTATTDLFARELDIESVALFTGHKDWKTLRRYTHINPESVHLQERRKALRRASEDRSQSGSDVSSV</sequence>
<evidence type="ECO:0000256" key="2">
    <source>
        <dbReference type="ARBA" id="ARBA00022908"/>
    </source>
</evidence>
<comment type="caution">
    <text evidence="7">The sequence shown here is derived from an EMBL/GenBank/DDBJ whole genome shotgun (WGS) entry which is preliminary data.</text>
</comment>
<proteinExistence type="inferred from homology"/>
<dbReference type="Gene3D" id="1.10.443.10">
    <property type="entry name" value="Intergrase catalytic core"/>
    <property type="match status" value="1"/>
</dbReference>
<dbReference type="GO" id="GO:0015074">
    <property type="term" value="P:DNA integration"/>
    <property type="evidence" value="ECO:0007669"/>
    <property type="project" value="UniProtKB-KW"/>
</dbReference>
<dbReference type="Proteomes" id="UP000186736">
    <property type="component" value="Unassembled WGS sequence"/>
</dbReference>
<dbReference type="RefSeq" id="WP_075803095.1">
    <property type="nucleotide sequence ID" value="NZ_MKZO01000015.1"/>
</dbReference>
<dbReference type="GO" id="GO:0006310">
    <property type="term" value="P:DNA recombination"/>
    <property type="evidence" value="ECO:0007669"/>
    <property type="project" value="UniProtKB-KW"/>
</dbReference>
<reference evidence="7 8" key="1">
    <citation type="submission" date="2016-10" db="EMBL/GenBank/DDBJ databases">
        <title>Genome Sequence of Pseudomonas putida GM4FR.</title>
        <authorList>
            <person name="Poehlein A."/>
            <person name="Wemheuer F."/>
            <person name="Hollensteiner J."/>
            <person name="Wemheuer B."/>
        </authorList>
    </citation>
    <scope>NUCLEOTIDE SEQUENCE [LARGE SCALE GENOMIC DNA]</scope>
    <source>
        <strain evidence="7 8">GM4FR</strain>
    </source>
</reference>
<protein>
    <recommendedName>
        <fullName evidence="6">Tyr recombinase domain-containing protein</fullName>
    </recommendedName>
</protein>
<dbReference type="EMBL" id="MKZO01000015">
    <property type="protein sequence ID" value="OLS63008.1"/>
    <property type="molecule type" value="Genomic_DNA"/>
</dbReference>
<dbReference type="PANTHER" id="PTHR30349">
    <property type="entry name" value="PHAGE INTEGRASE-RELATED"/>
    <property type="match status" value="1"/>
</dbReference>
<dbReference type="GO" id="GO:0003677">
    <property type="term" value="F:DNA binding"/>
    <property type="evidence" value="ECO:0007669"/>
    <property type="project" value="UniProtKB-KW"/>
</dbReference>
<dbReference type="InterPro" id="IPR011010">
    <property type="entry name" value="DNA_brk_join_enz"/>
</dbReference>
<dbReference type="OrthoDB" id="9057547at2"/>
<keyword evidence="3" id="KW-0238">DNA-binding</keyword>
<feature type="compositionally biased region" description="Basic and acidic residues" evidence="5">
    <location>
        <begin position="340"/>
        <end position="354"/>
    </location>
</feature>
<keyword evidence="4" id="KW-0233">DNA recombination</keyword>
<comment type="similarity">
    <text evidence="1">Belongs to the 'phage' integrase family.</text>
</comment>
<dbReference type="AlphaFoldDB" id="A0A1Q9R6M7"/>
<gene>
    <name evidence="7" type="ORF">PSEMO_21570</name>
</gene>
<dbReference type="Pfam" id="PF00589">
    <property type="entry name" value="Phage_integrase"/>
    <property type="match status" value="1"/>
</dbReference>
<evidence type="ECO:0000256" key="3">
    <source>
        <dbReference type="ARBA" id="ARBA00023125"/>
    </source>
</evidence>
<organism evidence="7 8">
    <name type="scientific">Pseudomonas putida</name>
    <name type="common">Arthrobacter siderocapsulatus</name>
    <dbReference type="NCBI Taxonomy" id="303"/>
    <lineage>
        <taxon>Bacteria</taxon>
        <taxon>Pseudomonadati</taxon>
        <taxon>Pseudomonadota</taxon>
        <taxon>Gammaproteobacteria</taxon>
        <taxon>Pseudomonadales</taxon>
        <taxon>Pseudomonadaceae</taxon>
        <taxon>Pseudomonas</taxon>
    </lineage>
</organism>
<dbReference type="InterPro" id="IPR050090">
    <property type="entry name" value="Tyrosine_recombinase_XerCD"/>
</dbReference>
<keyword evidence="2" id="KW-0229">DNA integration</keyword>
<evidence type="ECO:0000256" key="1">
    <source>
        <dbReference type="ARBA" id="ARBA00008857"/>
    </source>
</evidence>
<feature type="region of interest" description="Disordered" evidence="5">
    <location>
        <begin position="340"/>
        <end position="363"/>
    </location>
</feature>